<comment type="caution">
    <text evidence="2">The sequence shown here is derived from an EMBL/GenBank/DDBJ whole genome shotgun (WGS) entry which is preliminary data.</text>
</comment>
<proteinExistence type="predicted"/>
<evidence type="ECO:0000313" key="2">
    <source>
        <dbReference type="EMBL" id="KAL3836315.1"/>
    </source>
</evidence>
<dbReference type="Proteomes" id="UP001634394">
    <property type="component" value="Unassembled WGS sequence"/>
</dbReference>
<feature type="region of interest" description="Disordered" evidence="1">
    <location>
        <begin position="1"/>
        <end position="69"/>
    </location>
</feature>
<dbReference type="EMBL" id="JBJQND010000018">
    <property type="protein sequence ID" value="KAL3836315.1"/>
    <property type="molecule type" value="Genomic_DNA"/>
</dbReference>
<feature type="compositionally biased region" description="Polar residues" evidence="1">
    <location>
        <begin position="28"/>
        <end position="43"/>
    </location>
</feature>
<protein>
    <submittedName>
        <fullName evidence="2">Uncharacterized protein</fullName>
    </submittedName>
</protein>
<sequence length="69" mass="7817">MPGESSTWQGNQSKSKGINQKTRESIKKQGNQLNGKQINQMTRESIKKQEKQSNDKGMIKEQGNHSKSK</sequence>
<gene>
    <name evidence="2" type="ORF">ACJMK2_021751</name>
</gene>
<reference evidence="2 3" key="1">
    <citation type="submission" date="2024-11" db="EMBL/GenBank/DDBJ databases">
        <title>Chromosome-level genome assembly of the freshwater bivalve Anodonta woodiana.</title>
        <authorList>
            <person name="Chen X."/>
        </authorList>
    </citation>
    <scope>NUCLEOTIDE SEQUENCE [LARGE SCALE GENOMIC DNA]</scope>
    <source>
        <strain evidence="2">MN2024</strain>
        <tissue evidence="2">Gills</tissue>
    </source>
</reference>
<name>A0ABD3TH22_SINWO</name>
<accession>A0ABD3TH22</accession>
<evidence type="ECO:0000313" key="3">
    <source>
        <dbReference type="Proteomes" id="UP001634394"/>
    </source>
</evidence>
<dbReference type="AlphaFoldDB" id="A0ABD3TH22"/>
<feature type="compositionally biased region" description="Basic and acidic residues" evidence="1">
    <location>
        <begin position="44"/>
        <end position="69"/>
    </location>
</feature>
<keyword evidence="3" id="KW-1185">Reference proteome</keyword>
<organism evidence="2 3">
    <name type="scientific">Sinanodonta woodiana</name>
    <name type="common">Chinese pond mussel</name>
    <name type="synonym">Anodonta woodiana</name>
    <dbReference type="NCBI Taxonomy" id="1069815"/>
    <lineage>
        <taxon>Eukaryota</taxon>
        <taxon>Metazoa</taxon>
        <taxon>Spiralia</taxon>
        <taxon>Lophotrochozoa</taxon>
        <taxon>Mollusca</taxon>
        <taxon>Bivalvia</taxon>
        <taxon>Autobranchia</taxon>
        <taxon>Heteroconchia</taxon>
        <taxon>Palaeoheterodonta</taxon>
        <taxon>Unionida</taxon>
        <taxon>Unionoidea</taxon>
        <taxon>Unionidae</taxon>
        <taxon>Unioninae</taxon>
        <taxon>Sinanodonta</taxon>
    </lineage>
</organism>
<feature type="compositionally biased region" description="Polar residues" evidence="1">
    <location>
        <begin position="1"/>
        <end position="20"/>
    </location>
</feature>
<evidence type="ECO:0000256" key="1">
    <source>
        <dbReference type="SAM" id="MobiDB-lite"/>
    </source>
</evidence>
<feature type="non-terminal residue" evidence="2">
    <location>
        <position position="69"/>
    </location>
</feature>